<proteinExistence type="predicted"/>
<dbReference type="KEGG" id="rmai:MACH21_09420"/>
<evidence type="ECO:0000313" key="2">
    <source>
        <dbReference type="Proteomes" id="UP001337723"/>
    </source>
</evidence>
<dbReference type="Proteomes" id="UP001337723">
    <property type="component" value="Chromosome"/>
</dbReference>
<name>A0AA48KK56_9RHOB</name>
<dbReference type="AlphaFoldDB" id="A0AA48KK56"/>
<sequence>MGEDHTSEAARLETERTANVIGVIETRSDIARNCLEAARLFGALSRAEIGLP</sequence>
<evidence type="ECO:0000313" key="1">
    <source>
        <dbReference type="EMBL" id="BDW84765.1"/>
    </source>
</evidence>
<reference evidence="1 2" key="1">
    <citation type="submission" date="2023-01" db="EMBL/GenBank/DDBJ databases">
        <title>Complete genome sequence of Roseicyclus marinus strain Dej080120_10.</title>
        <authorList>
            <person name="Ueki S."/>
            <person name="Maruyama F."/>
        </authorList>
    </citation>
    <scope>NUCLEOTIDE SEQUENCE [LARGE SCALE GENOMIC DNA]</scope>
    <source>
        <strain evidence="1 2">Dej080120_10</strain>
    </source>
</reference>
<organism evidence="1 2">
    <name type="scientific">Roseicyclus marinus</name>
    <dbReference type="NCBI Taxonomy" id="2161673"/>
    <lineage>
        <taxon>Bacteria</taxon>
        <taxon>Pseudomonadati</taxon>
        <taxon>Pseudomonadota</taxon>
        <taxon>Alphaproteobacteria</taxon>
        <taxon>Rhodobacterales</taxon>
        <taxon>Roseobacteraceae</taxon>
        <taxon>Roseicyclus</taxon>
    </lineage>
</organism>
<gene>
    <name evidence="1" type="ORF">MACH21_09420</name>
</gene>
<keyword evidence="2" id="KW-1185">Reference proteome</keyword>
<protein>
    <submittedName>
        <fullName evidence="1">Uncharacterized protein</fullName>
    </submittedName>
</protein>
<accession>A0AA48KK56</accession>
<dbReference type="EMBL" id="AP027266">
    <property type="protein sequence ID" value="BDW84765.1"/>
    <property type="molecule type" value="Genomic_DNA"/>
</dbReference>
<dbReference type="RefSeq" id="WP_338274888.1">
    <property type="nucleotide sequence ID" value="NZ_AP027266.1"/>
</dbReference>